<dbReference type="InterPro" id="IPR001062">
    <property type="entry name" value="Transcrpt_antiterm_NusG"/>
</dbReference>
<evidence type="ECO:0000256" key="3">
    <source>
        <dbReference type="ARBA" id="ARBA00023015"/>
    </source>
</evidence>
<proteinExistence type="inferred from homology"/>
<dbReference type="HAMAP" id="MF_00948">
    <property type="entry name" value="NusG"/>
    <property type="match status" value="1"/>
</dbReference>
<dbReference type="PROSITE" id="PS01014">
    <property type="entry name" value="NUSG"/>
    <property type="match status" value="1"/>
</dbReference>
<evidence type="ECO:0000313" key="10">
    <source>
        <dbReference type="Proteomes" id="UP001214250"/>
    </source>
</evidence>
<dbReference type="InterPro" id="IPR036735">
    <property type="entry name" value="NGN_dom_sf"/>
</dbReference>
<feature type="domain" description="NusG-like N-terminal" evidence="8">
    <location>
        <begin position="4"/>
        <end position="118"/>
    </location>
</feature>
<name>A0ABY7VZU8_9BACT</name>
<dbReference type="Gene3D" id="2.30.30.30">
    <property type="match status" value="1"/>
</dbReference>
<dbReference type="RefSeq" id="WP_274153594.1">
    <property type="nucleotide sequence ID" value="NZ_CP117812.1"/>
</dbReference>
<accession>A0ABY7VZU8</accession>
<dbReference type="NCBIfam" id="TIGR00922">
    <property type="entry name" value="nusG"/>
    <property type="match status" value="1"/>
</dbReference>
<dbReference type="CDD" id="cd06091">
    <property type="entry name" value="KOW_NusG"/>
    <property type="match status" value="1"/>
</dbReference>
<dbReference type="Gene3D" id="3.30.70.940">
    <property type="entry name" value="NusG, N-terminal domain"/>
    <property type="match status" value="1"/>
</dbReference>
<dbReference type="SUPFAM" id="SSF50104">
    <property type="entry name" value="Translation proteins SH3-like domain"/>
    <property type="match status" value="1"/>
</dbReference>
<dbReference type="InterPro" id="IPR015869">
    <property type="entry name" value="Transcrpt_antiterm_NusG_bac_CS"/>
</dbReference>
<dbReference type="EMBL" id="CP117812">
    <property type="protein sequence ID" value="WDE98725.1"/>
    <property type="molecule type" value="Genomic_DNA"/>
</dbReference>
<comment type="function">
    <text evidence="5 7">Participates in transcription elongation, termination and antitermination.</text>
</comment>
<evidence type="ECO:0000256" key="6">
    <source>
        <dbReference type="NCBIfam" id="TIGR00922"/>
    </source>
</evidence>
<keyword evidence="3 5" id="KW-0805">Transcription regulation</keyword>
<gene>
    <name evidence="5 9" type="primary">nusG</name>
    <name evidence="9" type="ORF">PQO03_12845</name>
</gene>
<keyword evidence="4 5" id="KW-0804">Transcription</keyword>
<evidence type="ECO:0000256" key="1">
    <source>
        <dbReference type="ARBA" id="ARBA00022472"/>
    </source>
</evidence>
<evidence type="ECO:0000256" key="5">
    <source>
        <dbReference type="HAMAP-Rule" id="MF_00948"/>
    </source>
</evidence>
<evidence type="ECO:0000256" key="2">
    <source>
        <dbReference type="ARBA" id="ARBA00022814"/>
    </source>
</evidence>
<reference evidence="9 10" key="1">
    <citation type="submission" date="2023-02" db="EMBL/GenBank/DDBJ databases">
        <title>Genome sequence of Lentisphaera profundi SAORIC-696.</title>
        <authorList>
            <person name="Kim e."/>
            <person name="Cho J.-C."/>
            <person name="Choi A."/>
            <person name="Kang I."/>
        </authorList>
    </citation>
    <scope>NUCLEOTIDE SEQUENCE [LARGE SCALE GENOMIC DNA]</scope>
    <source>
        <strain evidence="9 10">SAORIC-696</strain>
    </source>
</reference>
<dbReference type="InterPro" id="IPR008991">
    <property type="entry name" value="Translation_prot_SH3-like_sf"/>
</dbReference>
<comment type="similarity">
    <text evidence="5 7">Belongs to the NusG family.</text>
</comment>
<evidence type="ECO:0000256" key="7">
    <source>
        <dbReference type="RuleBase" id="RU000538"/>
    </source>
</evidence>
<dbReference type="InterPro" id="IPR047050">
    <property type="entry name" value="NGN"/>
</dbReference>
<keyword evidence="2 5" id="KW-0889">Transcription antitermination</keyword>
<evidence type="ECO:0000259" key="8">
    <source>
        <dbReference type="SMART" id="SM00738"/>
    </source>
</evidence>
<dbReference type="InterPro" id="IPR043425">
    <property type="entry name" value="NusG-like"/>
</dbReference>
<sequence>MEKPGQWYTLQSLSGKENKARLDLERRVEQDSMQEFVLEVLLPTEKVTTVRQGKKITQNRKFYPGYLFVNVDLIDENGNTREDVWHFVKDTYGIINFLGGDRPVPLSDEEIQEIRRKLEVTEDVAKPKIEYTVGEIIKIKEGPFESFEGTVTEVDADRGKLQVSVIIFGRSTPVDVEYDQVEKNEFD</sequence>
<dbReference type="Proteomes" id="UP001214250">
    <property type="component" value="Chromosome 2"/>
</dbReference>
<dbReference type="Pfam" id="PF02357">
    <property type="entry name" value="NusG"/>
    <property type="match status" value="1"/>
</dbReference>
<dbReference type="PANTHER" id="PTHR30265">
    <property type="entry name" value="RHO-INTERACTING TRANSCRIPTION TERMINATION FACTOR NUSG"/>
    <property type="match status" value="1"/>
</dbReference>
<dbReference type="InterPro" id="IPR014722">
    <property type="entry name" value="Rib_uL2_dom2"/>
</dbReference>
<dbReference type="SUPFAM" id="SSF82679">
    <property type="entry name" value="N-utilization substance G protein NusG, N-terminal domain"/>
    <property type="match status" value="1"/>
</dbReference>
<dbReference type="PRINTS" id="PR00338">
    <property type="entry name" value="NUSGTNSCPFCT"/>
</dbReference>
<dbReference type="CDD" id="cd09891">
    <property type="entry name" value="NGN_Bact_1"/>
    <property type="match status" value="1"/>
</dbReference>
<dbReference type="SMART" id="SM00738">
    <property type="entry name" value="NGN"/>
    <property type="match status" value="1"/>
</dbReference>
<evidence type="ECO:0000313" key="9">
    <source>
        <dbReference type="EMBL" id="WDE98725.1"/>
    </source>
</evidence>
<protein>
    <recommendedName>
        <fullName evidence="5 6">Transcription termination/antitermination protein NusG</fullName>
    </recommendedName>
</protein>
<keyword evidence="1 5" id="KW-0806">Transcription termination</keyword>
<organism evidence="9 10">
    <name type="scientific">Lentisphaera profundi</name>
    <dbReference type="NCBI Taxonomy" id="1658616"/>
    <lineage>
        <taxon>Bacteria</taxon>
        <taxon>Pseudomonadati</taxon>
        <taxon>Lentisphaerota</taxon>
        <taxon>Lentisphaeria</taxon>
        <taxon>Lentisphaerales</taxon>
        <taxon>Lentisphaeraceae</taxon>
        <taxon>Lentisphaera</taxon>
    </lineage>
</organism>
<dbReference type="InterPro" id="IPR006645">
    <property type="entry name" value="NGN-like_dom"/>
</dbReference>
<evidence type="ECO:0000256" key="4">
    <source>
        <dbReference type="ARBA" id="ARBA00023163"/>
    </source>
</evidence>
<dbReference type="PANTHER" id="PTHR30265:SF2">
    <property type="entry name" value="TRANSCRIPTION TERMINATION_ANTITERMINATION PROTEIN NUSG"/>
    <property type="match status" value="1"/>
</dbReference>
<keyword evidence="10" id="KW-1185">Reference proteome</keyword>